<proteinExistence type="predicted"/>
<dbReference type="InterPro" id="IPR013693">
    <property type="entry name" value="SpoIID/LytB_N"/>
</dbReference>
<name>A0A495K8X3_WILMA</name>
<dbReference type="Pfam" id="PF08310">
    <property type="entry name" value="LGFP"/>
    <property type="match status" value="1"/>
</dbReference>
<dbReference type="AlphaFoldDB" id="A0A495K8X3"/>
<sequence length="564" mass="56924">MPRIPGLYTTRPIGGRDVFGTGLRRTAAAGVSLLLAAGVTMWAVPQTVKSNVDLTVGGEVTLIGHGNGHGRGMGQWGAFGYAKQGWSSTQILSHYYGGTTAGKVDNVDVSVILTGESSVNVFADAGLKVGEVAVAPGQAVSLSGSTATITDGCGGGVVQTVELPRSLVSPITAGPGRPVPELLKMCGSNQTFRGSLGFDGDRVINVVPLDDYVKGVVPREIIVSWADEGGAEALKAQAVAARTYALASMDISKPIDDTQNSQVYGGFGAEDPRTNAAVDATAGVVLMKDGKPAFTEFSSSTGGATDGRDFPAVLDEGDTISPYRDWTATVSSDSIASTFNVGSLTGFEVIEAYGMGAENGRAATVRISGTGGTVDVPAQEVRTKLQLRSSFFSVQGQTTPPAIVAPPSGVGSTPTGGVPAIPTPGGTPLPTGELPATPGTGTGDLISELLALAEAAIGGKFTELGGSSGVLGEALGPVLPTTSGTGAVQQFQNGSVFFGPDTGAHALGGLALLNFVLQGGESVLGLPLEDSLSTLLGPVTQVFQSKFAGGILEVDPATGQASRK</sequence>
<dbReference type="NCBIfam" id="TIGR02669">
    <property type="entry name" value="SpoIID_LytB"/>
    <property type="match status" value="1"/>
</dbReference>
<feature type="domain" description="Sporulation stage II protein D amidase enhancer LytB N-terminal" evidence="1">
    <location>
        <begin position="202"/>
        <end position="287"/>
    </location>
</feature>
<dbReference type="RefSeq" id="WP_062794732.1">
    <property type="nucleotide sequence ID" value="NZ_CBCRXS010000001.1"/>
</dbReference>
<reference evidence="2 3" key="1">
    <citation type="submission" date="2018-10" db="EMBL/GenBank/DDBJ databases">
        <title>Sequencing the genomes of 1000 actinobacteria strains.</title>
        <authorList>
            <person name="Klenk H.-P."/>
        </authorList>
    </citation>
    <scope>NUCLEOTIDE SEQUENCE [LARGE SCALE GENOMIC DNA]</scope>
    <source>
        <strain evidence="2 3">DSM 44343</strain>
    </source>
</reference>
<evidence type="ECO:0000313" key="2">
    <source>
        <dbReference type="EMBL" id="RKR97717.1"/>
    </source>
</evidence>
<dbReference type="InterPro" id="IPR013207">
    <property type="entry name" value="LGFP"/>
</dbReference>
<protein>
    <submittedName>
        <fullName evidence="2">SpoIID/LytB domain protein</fullName>
    </submittedName>
</protein>
<organism evidence="2 3">
    <name type="scientific">Williamsia marianensis</name>
    <dbReference type="NCBI Taxonomy" id="85044"/>
    <lineage>
        <taxon>Bacteria</taxon>
        <taxon>Bacillati</taxon>
        <taxon>Actinomycetota</taxon>
        <taxon>Actinomycetes</taxon>
        <taxon>Mycobacteriales</taxon>
        <taxon>Nocardiaceae</taxon>
        <taxon>Williamsia</taxon>
    </lineage>
</organism>
<dbReference type="Proteomes" id="UP000274762">
    <property type="component" value="Unassembled WGS sequence"/>
</dbReference>
<dbReference type="GO" id="GO:0030435">
    <property type="term" value="P:sporulation resulting in formation of a cellular spore"/>
    <property type="evidence" value="ECO:0007669"/>
    <property type="project" value="InterPro"/>
</dbReference>
<dbReference type="InterPro" id="IPR013486">
    <property type="entry name" value="SpoIID/LytB"/>
</dbReference>
<dbReference type="EMBL" id="RBKV01000001">
    <property type="protein sequence ID" value="RKR97717.1"/>
    <property type="molecule type" value="Genomic_DNA"/>
</dbReference>
<dbReference type="Pfam" id="PF08486">
    <property type="entry name" value="SpoIID"/>
    <property type="match status" value="1"/>
</dbReference>
<evidence type="ECO:0000313" key="3">
    <source>
        <dbReference type="Proteomes" id="UP000274762"/>
    </source>
</evidence>
<accession>A0A495K8X3</accession>
<comment type="caution">
    <text evidence="2">The sequence shown here is derived from an EMBL/GenBank/DDBJ whole genome shotgun (WGS) entry which is preliminary data.</text>
</comment>
<gene>
    <name evidence="2" type="ORF">DFJ75_4608</name>
</gene>
<evidence type="ECO:0000259" key="1">
    <source>
        <dbReference type="Pfam" id="PF08486"/>
    </source>
</evidence>